<dbReference type="OrthoDB" id="9815809at2"/>
<dbReference type="InterPro" id="IPR000620">
    <property type="entry name" value="EamA_dom"/>
</dbReference>
<feature type="transmembrane region" description="Helical" evidence="1">
    <location>
        <begin position="38"/>
        <end position="62"/>
    </location>
</feature>
<feature type="transmembrane region" description="Helical" evidence="1">
    <location>
        <begin position="107"/>
        <end position="124"/>
    </location>
</feature>
<dbReference type="GO" id="GO:0016020">
    <property type="term" value="C:membrane"/>
    <property type="evidence" value="ECO:0007669"/>
    <property type="project" value="InterPro"/>
</dbReference>
<dbReference type="STRING" id="1217970.SAMN05444002_2881"/>
<sequence>MSEPLPREERTTAGVATMLLAVVFFICIDTSAKWLTLSGLPVLMVVFARYFGHFTYACLIYIPQEGLGCFRSRSPLKQFLRSCFLFGSTVLNFFALKYLPITVTTTIMFAGPIVVTLLAIPLLGEKVGLRRFLAVATGFLGVLVVIQPWSAEWHPAMLFSLAALLMASLYFVMTRMLAGIETNATQQVWSAGIASLVLAPFAFFAWTWPETTTQWVVLFAIGFFGMFGHILATTAHRWADASILAPMVYSQIFLAAISGILVFDTWPTIWTLAGGLIIIGSGLYIWQRERALRKRQLMNAAHPKY</sequence>
<feature type="transmembrane region" description="Helical" evidence="1">
    <location>
        <begin position="12"/>
        <end position="32"/>
    </location>
</feature>
<evidence type="ECO:0000313" key="3">
    <source>
        <dbReference type="EMBL" id="SIO12255.1"/>
    </source>
</evidence>
<feature type="transmembrane region" description="Helical" evidence="1">
    <location>
        <begin position="131"/>
        <end position="150"/>
    </location>
</feature>
<feature type="transmembrane region" description="Helical" evidence="1">
    <location>
        <begin position="244"/>
        <end position="263"/>
    </location>
</feature>
<feature type="transmembrane region" description="Helical" evidence="1">
    <location>
        <begin position="156"/>
        <end position="176"/>
    </location>
</feature>
<feature type="transmembrane region" description="Helical" evidence="1">
    <location>
        <begin position="188"/>
        <end position="208"/>
    </location>
</feature>
<dbReference type="EMBL" id="FSRL01000001">
    <property type="protein sequence ID" value="SIO12255.1"/>
    <property type="molecule type" value="Genomic_DNA"/>
</dbReference>
<evidence type="ECO:0000259" key="2">
    <source>
        <dbReference type="Pfam" id="PF00892"/>
    </source>
</evidence>
<protein>
    <submittedName>
        <fullName evidence="3">Permease of the drug/metabolite transporter (DMT) superfamily</fullName>
    </submittedName>
</protein>
<feature type="domain" description="EamA" evidence="2">
    <location>
        <begin position="13"/>
        <end position="146"/>
    </location>
</feature>
<dbReference type="PANTHER" id="PTHR22911:SF103">
    <property type="entry name" value="BLR2811 PROTEIN"/>
    <property type="match status" value="1"/>
</dbReference>
<dbReference type="AlphaFoldDB" id="A0A1N6GY00"/>
<keyword evidence="1" id="KW-0812">Transmembrane</keyword>
<dbReference type="SUPFAM" id="SSF103481">
    <property type="entry name" value="Multidrug resistance efflux transporter EmrE"/>
    <property type="match status" value="2"/>
</dbReference>
<feature type="transmembrane region" description="Helical" evidence="1">
    <location>
        <begin position="214"/>
        <end position="232"/>
    </location>
</feature>
<dbReference type="Proteomes" id="UP000184932">
    <property type="component" value="Unassembled WGS sequence"/>
</dbReference>
<evidence type="ECO:0000256" key="1">
    <source>
        <dbReference type="SAM" id="Phobius"/>
    </source>
</evidence>
<dbReference type="PANTHER" id="PTHR22911">
    <property type="entry name" value="ACYL-MALONYL CONDENSING ENZYME-RELATED"/>
    <property type="match status" value="1"/>
</dbReference>
<keyword evidence="1" id="KW-1133">Transmembrane helix</keyword>
<proteinExistence type="predicted"/>
<gene>
    <name evidence="3" type="ORF">SAMN05444002_2881</name>
</gene>
<feature type="domain" description="EamA" evidence="2">
    <location>
        <begin position="157"/>
        <end position="281"/>
    </location>
</feature>
<organism evidence="3 4">
    <name type="scientific">Vannielia litorea</name>
    <dbReference type="NCBI Taxonomy" id="1217970"/>
    <lineage>
        <taxon>Bacteria</taxon>
        <taxon>Pseudomonadati</taxon>
        <taxon>Pseudomonadota</taxon>
        <taxon>Alphaproteobacteria</taxon>
        <taxon>Rhodobacterales</taxon>
        <taxon>Paracoccaceae</taxon>
        <taxon>Vannielia</taxon>
    </lineage>
</organism>
<keyword evidence="1" id="KW-0472">Membrane</keyword>
<evidence type="ECO:0000313" key="4">
    <source>
        <dbReference type="Proteomes" id="UP000184932"/>
    </source>
</evidence>
<keyword evidence="4" id="KW-1185">Reference proteome</keyword>
<feature type="transmembrane region" description="Helical" evidence="1">
    <location>
        <begin position="83"/>
        <end position="101"/>
    </location>
</feature>
<accession>A0A1N6GY00</accession>
<dbReference type="InterPro" id="IPR037185">
    <property type="entry name" value="EmrE-like"/>
</dbReference>
<reference evidence="4" key="1">
    <citation type="submission" date="2016-11" db="EMBL/GenBank/DDBJ databases">
        <authorList>
            <person name="Varghese N."/>
            <person name="Submissions S."/>
        </authorList>
    </citation>
    <scope>NUCLEOTIDE SEQUENCE [LARGE SCALE GENOMIC DNA]</scope>
    <source>
        <strain evidence="4">DSM 29440</strain>
    </source>
</reference>
<dbReference type="RefSeq" id="WP_084193049.1">
    <property type="nucleotide sequence ID" value="NZ_FSRL01000001.1"/>
</dbReference>
<dbReference type="Pfam" id="PF00892">
    <property type="entry name" value="EamA"/>
    <property type="match status" value="2"/>
</dbReference>
<feature type="transmembrane region" description="Helical" evidence="1">
    <location>
        <begin position="269"/>
        <end position="286"/>
    </location>
</feature>
<name>A0A1N6GY00_9RHOB</name>